<dbReference type="PROSITE" id="PS50811">
    <property type="entry name" value="WRKY"/>
    <property type="match status" value="1"/>
</dbReference>
<evidence type="ECO:0000259" key="7">
    <source>
        <dbReference type="PROSITE" id="PS50811"/>
    </source>
</evidence>
<dbReference type="GO" id="GO:0005634">
    <property type="term" value="C:nucleus"/>
    <property type="evidence" value="ECO:0007669"/>
    <property type="project" value="UniProtKB-SubCell"/>
</dbReference>
<dbReference type="InterPro" id="IPR003657">
    <property type="entry name" value="WRKY_dom"/>
</dbReference>
<evidence type="ECO:0000313" key="8">
    <source>
        <dbReference type="EMBL" id="KAK4349221.1"/>
    </source>
</evidence>
<dbReference type="InterPro" id="IPR036576">
    <property type="entry name" value="WRKY_dom_sf"/>
</dbReference>
<comment type="caution">
    <text evidence="8">The sequence shown here is derived from an EMBL/GenBank/DDBJ whole genome shotgun (WGS) entry which is preliminary data.</text>
</comment>
<feature type="compositionally biased region" description="Basic and acidic residues" evidence="6">
    <location>
        <begin position="162"/>
        <end position="172"/>
    </location>
</feature>
<name>A0AAE1RDP1_9SOLA</name>
<dbReference type="Gene3D" id="2.20.25.80">
    <property type="entry name" value="WRKY domain"/>
    <property type="match status" value="1"/>
</dbReference>
<feature type="domain" description="WRKY" evidence="7">
    <location>
        <begin position="105"/>
        <end position="145"/>
    </location>
</feature>
<evidence type="ECO:0000256" key="5">
    <source>
        <dbReference type="ARBA" id="ARBA00023242"/>
    </source>
</evidence>
<reference evidence="8" key="1">
    <citation type="submission" date="2023-12" db="EMBL/GenBank/DDBJ databases">
        <title>Genome assembly of Anisodus tanguticus.</title>
        <authorList>
            <person name="Wang Y.-J."/>
        </authorList>
    </citation>
    <scope>NUCLEOTIDE SEQUENCE</scope>
    <source>
        <strain evidence="8">KB-2021</strain>
        <tissue evidence="8">Leaf</tissue>
    </source>
</reference>
<evidence type="ECO:0000256" key="3">
    <source>
        <dbReference type="ARBA" id="ARBA00023125"/>
    </source>
</evidence>
<keyword evidence="9" id="KW-1185">Reference proteome</keyword>
<dbReference type="AlphaFoldDB" id="A0AAE1RDP1"/>
<evidence type="ECO:0000256" key="6">
    <source>
        <dbReference type="SAM" id="MobiDB-lite"/>
    </source>
</evidence>
<gene>
    <name evidence="8" type="ORF">RND71_031976</name>
</gene>
<keyword evidence="2" id="KW-0805">Transcription regulation</keyword>
<dbReference type="InterPro" id="IPR044810">
    <property type="entry name" value="WRKY_plant"/>
</dbReference>
<sequence length="195" mass="21792">MRPIPTSTHSWFVPQDKFENLMIVDTHEPNVTYYLGHHTGRGTNTTILELFFLIRIDESVDLSSGNPRPLYDGLRGIRKVGGMKWKIIVEELGLMTFQGVSSAGPNNSLQSTSPKCSVRKFVKRIMDDPKAFITTYEGKHNHGVPNRRPNSEASKTSSKSSAMRENHSRSDDDVISPYLFGNPEAEECKECGCGS</sequence>
<dbReference type="GO" id="GO:0003700">
    <property type="term" value="F:DNA-binding transcription factor activity"/>
    <property type="evidence" value="ECO:0007669"/>
    <property type="project" value="InterPro"/>
</dbReference>
<evidence type="ECO:0000256" key="2">
    <source>
        <dbReference type="ARBA" id="ARBA00023015"/>
    </source>
</evidence>
<protein>
    <recommendedName>
        <fullName evidence="7">WRKY domain-containing protein</fullName>
    </recommendedName>
</protein>
<accession>A0AAE1RDP1</accession>
<proteinExistence type="predicted"/>
<feature type="compositionally biased region" description="Low complexity" evidence="6">
    <location>
        <begin position="151"/>
        <end position="161"/>
    </location>
</feature>
<evidence type="ECO:0000256" key="4">
    <source>
        <dbReference type="ARBA" id="ARBA00023163"/>
    </source>
</evidence>
<keyword evidence="4" id="KW-0804">Transcription</keyword>
<dbReference type="SUPFAM" id="SSF118290">
    <property type="entry name" value="WRKY DNA-binding domain"/>
    <property type="match status" value="1"/>
</dbReference>
<dbReference type="GO" id="GO:0043565">
    <property type="term" value="F:sequence-specific DNA binding"/>
    <property type="evidence" value="ECO:0007669"/>
    <property type="project" value="InterPro"/>
</dbReference>
<keyword evidence="3" id="KW-0238">DNA-binding</keyword>
<dbReference type="SMART" id="SM00774">
    <property type="entry name" value="WRKY"/>
    <property type="match status" value="1"/>
</dbReference>
<organism evidence="8 9">
    <name type="scientific">Anisodus tanguticus</name>
    <dbReference type="NCBI Taxonomy" id="243964"/>
    <lineage>
        <taxon>Eukaryota</taxon>
        <taxon>Viridiplantae</taxon>
        <taxon>Streptophyta</taxon>
        <taxon>Embryophyta</taxon>
        <taxon>Tracheophyta</taxon>
        <taxon>Spermatophyta</taxon>
        <taxon>Magnoliopsida</taxon>
        <taxon>eudicotyledons</taxon>
        <taxon>Gunneridae</taxon>
        <taxon>Pentapetalae</taxon>
        <taxon>asterids</taxon>
        <taxon>lamiids</taxon>
        <taxon>Solanales</taxon>
        <taxon>Solanaceae</taxon>
        <taxon>Solanoideae</taxon>
        <taxon>Hyoscyameae</taxon>
        <taxon>Anisodus</taxon>
    </lineage>
</organism>
<dbReference type="PANTHER" id="PTHR31221:SF90">
    <property type="entry name" value="WRKY TRANSCRIPTION FACTOR 44"/>
    <property type="match status" value="1"/>
</dbReference>
<keyword evidence="5" id="KW-0539">Nucleus</keyword>
<evidence type="ECO:0000313" key="9">
    <source>
        <dbReference type="Proteomes" id="UP001291623"/>
    </source>
</evidence>
<dbReference type="Proteomes" id="UP001291623">
    <property type="component" value="Unassembled WGS sequence"/>
</dbReference>
<comment type="subcellular location">
    <subcellularLocation>
        <location evidence="1">Nucleus</location>
    </subcellularLocation>
</comment>
<dbReference type="Pfam" id="PF03106">
    <property type="entry name" value="WRKY"/>
    <property type="match status" value="1"/>
</dbReference>
<dbReference type="EMBL" id="JAVYJV010000017">
    <property type="protein sequence ID" value="KAK4349221.1"/>
    <property type="molecule type" value="Genomic_DNA"/>
</dbReference>
<feature type="region of interest" description="Disordered" evidence="6">
    <location>
        <begin position="136"/>
        <end position="178"/>
    </location>
</feature>
<evidence type="ECO:0000256" key="1">
    <source>
        <dbReference type="ARBA" id="ARBA00004123"/>
    </source>
</evidence>
<dbReference type="PANTHER" id="PTHR31221">
    <property type="entry name" value="WRKY TRANSCRIPTION FACTOR PROTEIN 1-RELATED"/>
    <property type="match status" value="1"/>
</dbReference>